<dbReference type="InterPro" id="IPR013324">
    <property type="entry name" value="RNA_pol_sigma_r3/r4-like"/>
</dbReference>
<keyword evidence="7" id="KW-1185">Reference proteome</keyword>
<evidence type="ECO:0000256" key="1">
    <source>
        <dbReference type="ARBA" id="ARBA00010641"/>
    </source>
</evidence>
<name>A0ABW5L066_9SPHI</name>
<feature type="domain" description="RNA polymerase sigma factor 70 region 4 type 2" evidence="5">
    <location>
        <begin position="113"/>
        <end position="164"/>
    </location>
</feature>
<evidence type="ECO:0000313" key="6">
    <source>
        <dbReference type="EMBL" id="MFD2554168.1"/>
    </source>
</evidence>
<keyword evidence="4" id="KW-0804">Transcription</keyword>
<dbReference type="Proteomes" id="UP001597440">
    <property type="component" value="Unassembled WGS sequence"/>
</dbReference>
<evidence type="ECO:0000256" key="2">
    <source>
        <dbReference type="ARBA" id="ARBA00023015"/>
    </source>
</evidence>
<protein>
    <submittedName>
        <fullName evidence="6">RNA polymerase sigma factor</fullName>
    </submittedName>
</protein>
<dbReference type="PANTHER" id="PTHR43133">
    <property type="entry name" value="RNA POLYMERASE ECF-TYPE SIGMA FACTO"/>
    <property type="match status" value="1"/>
</dbReference>
<keyword evidence="2" id="KW-0805">Transcription regulation</keyword>
<evidence type="ECO:0000256" key="4">
    <source>
        <dbReference type="ARBA" id="ARBA00023163"/>
    </source>
</evidence>
<dbReference type="CDD" id="cd06171">
    <property type="entry name" value="Sigma70_r4"/>
    <property type="match status" value="1"/>
</dbReference>
<evidence type="ECO:0000313" key="7">
    <source>
        <dbReference type="Proteomes" id="UP001597440"/>
    </source>
</evidence>
<dbReference type="SUPFAM" id="SSF88946">
    <property type="entry name" value="Sigma2 domain of RNA polymerase sigma factors"/>
    <property type="match status" value="1"/>
</dbReference>
<dbReference type="RefSeq" id="WP_210356030.1">
    <property type="nucleotide sequence ID" value="NZ_JAEQMU010000006.1"/>
</dbReference>
<dbReference type="InterPro" id="IPR036388">
    <property type="entry name" value="WH-like_DNA-bd_sf"/>
</dbReference>
<comment type="similarity">
    <text evidence="1">Belongs to the sigma-70 factor family. ECF subfamily.</text>
</comment>
<dbReference type="InterPro" id="IPR013249">
    <property type="entry name" value="RNA_pol_sigma70_r4_t2"/>
</dbReference>
<comment type="caution">
    <text evidence="6">The sequence shown here is derived from an EMBL/GenBank/DDBJ whole genome shotgun (WGS) entry which is preliminary data.</text>
</comment>
<dbReference type="NCBIfam" id="TIGR02937">
    <property type="entry name" value="sigma70-ECF"/>
    <property type="match status" value="1"/>
</dbReference>
<gene>
    <name evidence="6" type="ORF">ACFSQW_07195</name>
</gene>
<dbReference type="InterPro" id="IPR013325">
    <property type="entry name" value="RNA_pol_sigma_r2"/>
</dbReference>
<proteinExistence type="inferred from homology"/>
<evidence type="ECO:0000256" key="3">
    <source>
        <dbReference type="ARBA" id="ARBA00023082"/>
    </source>
</evidence>
<dbReference type="Pfam" id="PF08281">
    <property type="entry name" value="Sigma70_r4_2"/>
    <property type="match status" value="1"/>
</dbReference>
<dbReference type="SUPFAM" id="SSF88659">
    <property type="entry name" value="Sigma3 and sigma4 domains of RNA polymerase sigma factors"/>
    <property type="match status" value="1"/>
</dbReference>
<dbReference type="InterPro" id="IPR014284">
    <property type="entry name" value="RNA_pol_sigma-70_dom"/>
</dbReference>
<sequence>MSWVKFIEGDTAAFEQIYNEFVDDLYIYGTHYHTDHATVIDSIHDLFGDLFGNPKIAKDVNVKYYLFASLRRRLHRNKVAQDKFSNVQLQEVLNWSEDNSFEQEEMKEAQIGLLREKFDKLPSRQKEVLFLKYYMNFRYEDIAEMMSINIETCRTLSFRGLKQLRLELNSPEALSIIFFAFYLNIPAS</sequence>
<dbReference type="InterPro" id="IPR039425">
    <property type="entry name" value="RNA_pol_sigma-70-like"/>
</dbReference>
<organism evidence="6 7">
    <name type="scientific">Sphingobacterium tabacisoli</name>
    <dbReference type="NCBI Taxonomy" id="2044855"/>
    <lineage>
        <taxon>Bacteria</taxon>
        <taxon>Pseudomonadati</taxon>
        <taxon>Bacteroidota</taxon>
        <taxon>Sphingobacteriia</taxon>
        <taxon>Sphingobacteriales</taxon>
        <taxon>Sphingobacteriaceae</taxon>
        <taxon>Sphingobacterium</taxon>
    </lineage>
</organism>
<keyword evidence="3" id="KW-0731">Sigma factor</keyword>
<dbReference type="Gene3D" id="1.10.10.10">
    <property type="entry name" value="Winged helix-like DNA-binding domain superfamily/Winged helix DNA-binding domain"/>
    <property type="match status" value="1"/>
</dbReference>
<dbReference type="EMBL" id="JBHULD010000008">
    <property type="protein sequence ID" value="MFD2554168.1"/>
    <property type="molecule type" value="Genomic_DNA"/>
</dbReference>
<dbReference type="PANTHER" id="PTHR43133:SF46">
    <property type="entry name" value="RNA POLYMERASE SIGMA-70 FACTOR ECF SUBFAMILY"/>
    <property type="match status" value="1"/>
</dbReference>
<evidence type="ECO:0000259" key="5">
    <source>
        <dbReference type="Pfam" id="PF08281"/>
    </source>
</evidence>
<accession>A0ABW5L066</accession>
<reference evidence="7" key="1">
    <citation type="journal article" date="2019" name="Int. J. Syst. Evol. Microbiol.">
        <title>The Global Catalogue of Microorganisms (GCM) 10K type strain sequencing project: providing services to taxonomists for standard genome sequencing and annotation.</title>
        <authorList>
            <consortium name="The Broad Institute Genomics Platform"/>
            <consortium name="The Broad Institute Genome Sequencing Center for Infectious Disease"/>
            <person name="Wu L."/>
            <person name="Ma J."/>
        </authorList>
    </citation>
    <scope>NUCLEOTIDE SEQUENCE [LARGE SCALE GENOMIC DNA]</scope>
    <source>
        <strain evidence="7">KCTC 52298</strain>
    </source>
</reference>